<gene>
    <name evidence="10" type="ORF">CFR75_15595</name>
</gene>
<dbReference type="PROSITE" id="PS50011">
    <property type="entry name" value="PROTEIN_KINASE_DOM"/>
    <property type="match status" value="1"/>
</dbReference>
<evidence type="ECO:0000256" key="2">
    <source>
        <dbReference type="ARBA" id="ARBA00022527"/>
    </source>
</evidence>
<dbReference type="SMART" id="SM00220">
    <property type="entry name" value="S_TKc"/>
    <property type="match status" value="1"/>
</dbReference>
<dbReference type="Pfam" id="PF00069">
    <property type="entry name" value="Pkinase"/>
    <property type="match status" value="1"/>
</dbReference>
<proteinExistence type="predicted"/>
<evidence type="ECO:0000313" key="11">
    <source>
        <dbReference type="Proteomes" id="UP000248257"/>
    </source>
</evidence>
<sequence length="476" mass="53174">MVAVFPKADIVRRTAIDRVWDPAAVRQCELKGRGFWIKLPLALHSRASQERAGVGRKVKQATVDCTLMIAASATQGAITRTGPSGSSSVFSGYNGSDWGYEMDMPDETVPHSFHDIPPELQHFLIRTRKGVGDCLSTTSGFAGRIFRFQAGTATETCVKVPLATPATVGEAATRFLRELRLQRAMYYHQFVHWPFDFDLIDDAPIAWFRFWDSDLAALIEDDRFTFEGRLGMLAYLAAALDHCHMKGLVAHQDLKPENVFVQDLRRVASGLPDASIWRIPKLADFGSVNLASECGVFDGTKAYMAPEQWRRMPLGRHTSVWSLGLIAYELLTFGQHPVGEPTRPWRNRASGVFNRWQKKRMWLRWLDGGCRPTGTVGDADLDELIRRCLDPDPAGRPAIAGFSAAILSALRQRSSADYEQANFRIVHAQDVSSSNHDWPYLDKRFNSVVAAVAERFSDPSVLDRYLISEEEAAALA</sequence>
<protein>
    <recommendedName>
        <fullName evidence="1">non-specific serine/threonine protein kinase</fullName>
        <ecNumber evidence="1">2.7.11.1</ecNumber>
    </recommendedName>
</protein>
<dbReference type="GO" id="GO:0005524">
    <property type="term" value="F:ATP binding"/>
    <property type="evidence" value="ECO:0007669"/>
    <property type="project" value="UniProtKB-KW"/>
</dbReference>
<dbReference type="GO" id="GO:0004674">
    <property type="term" value="F:protein serine/threonine kinase activity"/>
    <property type="evidence" value="ECO:0007669"/>
    <property type="project" value="UniProtKB-KW"/>
</dbReference>
<reference evidence="10 11" key="1">
    <citation type="submission" date="2017-07" db="EMBL/GenBank/DDBJ databases">
        <title>A draft genome sequence of Komagataeibacter xylinus LMG 1515.</title>
        <authorList>
            <person name="Skraban J."/>
            <person name="Cleenwerck I."/>
            <person name="Vandamme P."/>
            <person name="Trcek J."/>
        </authorList>
    </citation>
    <scope>NUCLEOTIDE SEQUENCE [LARGE SCALE GENOMIC DNA]</scope>
    <source>
        <strain evidence="10 11">LMG 1515</strain>
    </source>
</reference>
<dbReference type="PANTHER" id="PTHR43671">
    <property type="entry name" value="SERINE/THREONINE-PROTEIN KINASE NEK"/>
    <property type="match status" value="1"/>
</dbReference>
<evidence type="ECO:0000256" key="4">
    <source>
        <dbReference type="ARBA" id="ARBA00022741"/>
    </source>
</evidence>
<evidence type="ECO:0000259" key="9">
    <source>
        <dbReference type="PROSITE" id="PS50011"/>
    </source>
</evidence>
<dbReference type="PANTHER" id="PTHR43671:SF98">
    <property type="entry name" value="SERINE_THREONINE-PROTEIN KINASE NEK11"/>
    <property type="match status" value="1"/>
</dbReference>
<evidence type="ECO:0000256" key="3">
    <source>
        <dbReference type="ARBA" id="ARBA00022679"/>
    </source>
</evidence>
<keyword evidence="3" id="KW-0808">Transferase</keyword>
<keyword evidence="2" id="KW-0723">Serine/threonine-protein kinase</keyword>
<feature type="domain" description="Protein kinase" evidence="9">
    <location>
        <begin position="131"/>
        <end position="410"/>
    </location>
</feature>
<comment type="catalytic activity">
    <reaction evidence="7">
        <text>L-threonyl-[protein] + ATP = O-phospho-L-threonyl-[protein] + ADP + H(+)</text>
        <dbReference type="Rhea" id="RHEA:46608"/>
        <dbReference type="Rhea" id="RHEA-COMP:11060"/>
        <dbReference type="Rhea" id="RHEA-COMP:11605"/>
        <dbReference type="ChEBI" id="CHEBI:15378"/>
        <dbReference type="ChEBI" id="CHEBI:30013"/>
        <dbReference type="ChEBI" id="CHEBI:30616"/>
        <dbReference type="ChEBI" id="CHEBI:61977"/>
        <dbReference type="ChEBI" id="CHEBI:456216"/>
        <dbReference type="EC" id="2.7.11.1"/>
    </reaction>
</comment>
<dbReference type="Proteomes" id="UP000248257">
    <property type="component" value="Unassembled WGS sequence"/>
</dbReference>
<evidence type="ECO:0000256" key="8">
    <source>
        <dbReference type="ARBA" id="ARBA00048679"/>
    </source>
</evidence>
<comment type="catalytic activity">
    <reaction evidence="8">
        <text>L-seryl-[protein] + ATP = O-phospho-L-seryl-[protein] + ADP + H(+)</text>
        <dbReference type="Rhea" id="RHEA:17989"/>
        <dbReference type="Rhea" id="RHEA-COMP:9863"/>
        <dbReference type="Rhea" id="RHEA-COMP:11604"/>
        <dbReference type="ChEBI" id="CHEBI:15378"/>
        <dbReference type="ChEBI" id="CHEBI:29999"/>
        <dbReference type="ChEBI" id="CHEBI:30616"/>
        <dbReference type="ChEBI" id="CHEBI:83421"/>
        <dbReference type="ChEBI" id="CHEBI:456216"/>
        <dbReference type="EC" id="2.7.11.1"/>
    </reaction>
</comment>
<evidence type="ECO:0000256" key="5">
    <source>
        <dbReference type="ARBA" id="ARBA00022777"/>
    </source>
</evidence>
<dbReference type="InterPro" id="IPR000719">
    <property type="entry name" value="Prot_kinase_dom"/>
</dbReference>
<dbReference type="InterPro" id="IPR011009">
    <property type="entry name" value="Kinase-like_dom_sf"/>
</dbReference>
<organism evidence="10 11">
    <name type="scientific">Komagataeibacter xylinus</name>
    <name type="common">Gluconacetobacter xylinus</name>
    <dbReference type="NCBI Taxonomy" id="28448"/>
    <lineage>
        <taxon>Bacteria</taxon>
        <taxon>Pseudomonadati</taxon>
        <taxon>Pseudomonadota</taxon>
        <taxon>Alphaproteobacteria</taxon>
        <taxon>Acetobacterales</taxon>
        <taxon>Acetobacteraceae</taxon>
        <taxon>Komagataeibacter</taxon>
    </lineage>
</organism>
<dbReference type="EMBL" id="NKUC01000063">
    <property type="protein sequence ID" value="PYD55604.1"/>
    <property type="molecule type" value="Genomic_DNA"/>
</dbReference>
<dbReference type="EC" id="2.7.11.1" evidence="1"/>
<comment type="caution">
    <text evidence="10">The sequence shown here is derived from an EMBL/GenBank/DDBJ whole genome shotgun (WGS) entry which is preliminary data.</text>
</comment>
<dbReference type="AlphaFoldDB" id="A0A318PF30"/>
<keyword evidence="5" id="KW-0418">Kinase</keyword>
<accession>A0A318PF30</accession>
<name>A0A318PF30_KOMXY</name>
<dbReference type="Gene3D" id="1.10.510.10">
    <property type="entry name" value="Transferase(Phosphotransferase) domain 1"/>
    <property type="match status" value="1"/>
</dbReference>
<dbReference type="SUPFAM" id="SSF56112">
    <property type="entry name" value="Protein kinase-like (PK-like)"/>
    <property type="match status" value="1"/>
</dbReference>
<keyword evidence="4" id="KW-0547">Nucleotide-binding</keyword>
<evidence type="ECO:0000256" key="1">
    <source>
        <dbReference type="ARBA" id="ARBA00012513"/>
    </source>
</evidence>
<dbReference type="InterPro" id="IPR050660">
    <property type="entry name" value="NEK_Ser/Thr_kinase"/>
</dbReference>
<dbReference type="InterPro" id="IPR008271">
    <property type="entry name" value="Ser/Thr_kinase_AS"/>
</dbReference>
<keyword evidence="6" id="KW-0067">ATP-binding</keyword>
<dbReference type="PROSITE" id="PS00108">
    <property type="entry name" value="PROTEIN_KINASE_ST"/>
    <property type="match status" value="1"/>
</dbReference>
<evidence type="ECO:0000256" key="6">
    <source>
        <dbReference type="ARBA" id="ARBA00022840"/>
    </source>
</evidence>
<evidence type="ECO:0000256" key="7">
    <source>
        <dbReference type="ARBA" id="ARBA00047899"/>
    </source>
</evidence>
<dbReference type="STRING" id="1220579.GCA_001571345_02952"/>
<evidence type="ECO:0000313" key="10">
    <source>
        <dbReference type="EMBL" id="PYD55604.1"/>
    </source>
</evidence>
<keyword evidence="11" id="KW-1185">Reference proteome</keyword>